<dbReference type="AlphaFoldDB" id="A0A6M3ZT13"/>
<dbReference type="EMBL" id="CP008956">
    <property type="protein sequence ID" value="QJQ01130.1"/>
    <property type="molecule type" value="Genomic_DNA"/>
</dbReference>
<protein>
    <submittedName>
        <fullName evidence="1">Uncharacterized protein</fullName>
    </submittedName>
</protein>
<organism evidence="1 2">
    <name type="scientific">Herbaspirillum rubrisubalbicans Os34</name>
    <dbReference type="NCBI Taxonomy" id="1235827"/>
    <lineage>
        <taxon>Bacteria</taxon>
        <taxon>Pseudomonadati</taxon>
        <taxon>Pseudomonadota</taxon>
        <taxon>Betaproteobacteria</taxon>
        <taxon>Burkholderiales</taxon>
        <taxon>Oxalobacteraceae</taxon>
        <taxon>Herbaspirillum</taxon>
    </lineage>
</organism>
<evidence type="ECO:0000313" key="2">
    <source>
        <dbReference type="Proteomes" id="UP000501648"/>
    </source>
</evidence>
<evidence type="ECO:0000313" key="1">
    <source>
        <dbReference type="EMBL" id="QJQ01130.1"/>
    </source>
</evidence>
<name>A0A6M3ZT13_9BURK</name>
<accession>A0A6M3ZT13</accession>
<reference evidence="1 2" key="1">
    <citation type="journal article" date="2012" name="J. Bacteriol.">
        <title>Genome sequence of the pathogenic Herbaspirillum seropedicae strain Os34, isolated from rice roots.</title>
        <authorList>
            <person name="Ye W."/>
            <person name="Ye S."/>
            <person name="Liu J."/>
            <person name="Chang S."/>
            <person name="Chen M."/>
            <person name="Zhu B."/>
            <person name="Guo L."/>
            <person name="An Q."/>
        </authorList>
    </citation>
    <scope>NUCLEOTIDE SEQUENCE [LARGE SCALE GENOMIC DNA]</scope>
    <source>
        <strain evidence="1 2">Os34</strain>
    </source>
</reference>
<dbReference type="RefSeq" id="WP_017453320.1">
    <property type="nucleotide sequence ID" value="NZ_CP008956.1"/>
</dbReference>
<sequence>MQADSASYIVDVPLPLALDFQQLKAEAIAQLQQQAGQAWTNFNDSDPGITILEQLCYALTELGYCAQMPIQDVLTGADGSIRYAGQFFAPQDILTTAPVTTDDYRKLIHDRVAQVRAVYLQPQTWALNDKPAQRVGNGRYAVYVAFRRDDETQETIGDLLNTIDFLLHQQRNLGEFFYFPVVLTEQPIRLKGKVYLNADAQWALVVQKLTEVLREYAAPTPLRSGFGQLQTAGLSSDAIMNGPRMENGWISAPGALPEKRNQVSCAQIASLLTQLDGVTAVESLSFAGSSSGNAIDIADDALAAFEFLDGLQFIQNKQVLSPAAGKLNALSSRSVGVITQLQVAHAAAGIEAKVDVYPPLPQGRYRDIESYISIQSTFPEMYGIGPNSLESDAPDYRVASARQLKAYLLVYDQLLANEFSQLAHLGDLFSFAAPRTRLTRPVLEGALPEGSFSTTYFCQNLYDVPDVKPLLRGNQSFHYQFDHRLPPEQVAALAWQRYQQFPFNEYMHGLRECMEQPGTANVRRDQFLTHLMARHGEDAQAYDAMMSAFQSYGSPLETRIIVKSIWMQNIQLLSYHRMKACNWRSPTQWLQPGDARLTPEQNWWPMPPVPPQAPSAAYPWWQGDAYPAQDGELDQERLFEATALARDAQRDDFQDVASFECKLAMLLGLPSYFLQLAGKLSGLLATPAFLDWLGAGAVDSLFYSPELDVSVGRVSAQEDRLFDGLVTLQALQEGATDVMQIICNVEAIDMPSRRHVYEAHAAQLLWLVRQRPGGLLLEHQLLFVGASPQQIAPELPAALRRCAHWPAVLMAASLLLPGYVSIVAGQELNNYLDSLRDLHWPCHLDLQVKKPAFALLTDLITHYVDWHNAAPGEEREQQAQQLLHLLDLPSDAGGAV</sequence>
<gene>
    <name evidence="1" type="ORF">C798_13070</name>
</gene>
<proteinExistence type="predicted"/>
<dbReference type="Proteomes" id="UP000501648">
    <property type="component" value="Chromosome"/>
</dbReference>